<evidence type="ECO:0000256" key="7">
    <source>
        <dbReference type="SAM" id="Phobius"/>
    </source>
</evidence>
<name>A0A1M4ULF1_9GAMM</name>
<dbReference type="STRING" id="494016.SAMN04487965_0197"/>
<evidence type="ECO:0000259" key="8">
    <source>
        <dbReference type="Pfam" id="PF02687"/>
    </source>
</evidence>
<evidence type="ECO:0000256" key="4">
    <source>
        <dbReference type="ARBA" id="ARBA00022692"/>
    </source>
</evidence>
<feature type="domain" description="ABC3 transporter permease C-terminal" evidence="8">
    <location>
        <begin position="278"/>
        <end position="394"/>
    </location>
</feature>
<dbReference type="Pfam" id="PF02687">
    <property type="entry name" value="FtsX"/>
    <property type="match status" value="2"/>
</dbReference>
<keyword evidence="6 7" id="KW-0472">Membrane</keyword>
<dbReference type="GO" id="GO:0044874">
    <property type="term" value="P:lipoprotein localization to outer membrane"/>
    <property type="evidence" value="ECO:0007669"/>
    <property type="project" value="TreeGrafter"/>
</dbReference>
<dbReference type="PROSITE" id="PS51257">
    <property type="entry name" value="PROKAR_LIPOPROTEIN"/>
    <property type="match status" value="1"/>
</dbReference>
<feature type="transmembrane region" description="Helical" evidence="7">
    <location>
        <begin position="715"/>
        <end position="737"/>
    </location>
</feature>
<evidence type="ECO:0000259" key="9">
    <source>
        <dbReference type="Pfam" id="PF12704"/>
    </source>
</evidence>
<gene>
    <name evidence="10" type="ORF">SAMN04487965_0197</name>
</gene>
<dbReference type="PANTHER" id="PTHR30489">
    <property type="entry name" value="LIPOPROTEIN-RELEASING SYSTEM TRANSMEMBRANE PROTEIN LOLE"/>
    <property type="match status" value="1"/>
</dbReference>
<keyword evidence="5 7" id="KW-1133">Transmembrane helix</keyword>
<evidence type="ECO:0000313" key="10">
    <source>
        <dbReference type="EMBL" id="SHE57536.1"/>
    </source>
</evidence>
<keyword evidence="4 7" id="KW-0812">Transmembrane</keyword>
<feature type="domain" description="ABC3 transporter permease C-terminal" evidence="8">
    <location>
        <begin position="669"/>
        <end position="781"/>
    </location>
</feature>
<dbReference type="GO" id="GO:0098797">
    <property type="term" value="C:plasma membrane protein complex"/>
    <property type="evidence" value="ECO:0007669"/>
    <property type="project" value="TreeGrafter"/>
</dbReference>
<evidence type="ECO:0000256" key="2">
    <source>
        <dbReference type="ARBA" id="ARBA00005236"/>
    </source>
</evidence>
<evidence type="ECO:0000313" key="11">
    <source>
        <dbReference type="Proteomes" id="UP000184170"/>
    </source>
</evidence>
<dbReference type="AlphaFoldDB" id="A0A1M4ULF1"/>
<evidence type="ECO:0000256" key="1">
    <source>
        <dbReference type="ARBA" id="ARBA00004651"/>
    </source>
</evidence>
<evidence type="ECO:0000256" key="5">
    <source>
        <dbReference type="ARBA" id="ARBA00022989"/>
    </source>
</evidence>
<reference evidence="11" key="1">
    <citation type="submission" date="2016-11" db="EMBL/GenBank/DDBJ databases">
        <authorList>
            <person name="Varghese N."/>
            <person name="Submissions S."/>
        </authorList>
    </citation>
    <scope>NUCLEOTIDE SEQUENCE [LARGE SCALE GENOMIC DNA]</scope>
    <source>
        <strain evidence="11">CGMCC 1.7063</strain>
    </source>
</reference>
<feature type="transmembrane region" description="Helical" evidence="7">
    <location>
        <begin position="274"/>
        <end position="295"/>
    </location>
</feature>
<comment type="similarity">
    <text evidence="2">Belongs to the ABC-4 integral membrane protein family. LolC/E subfamily.</text>
</comment>
<keyword evidence="3" id="KW-1003">Cell membrane</keyword>
<dbReference type="InterPro" id="IPR025857">
    <property type="entry name" value="MacB_PCD"/>
</dbReference>
<feature type="transmembrane region" description="Helical" evidence="7">
    <location>
        <begin position="438"/>
        <end position="466"/>
    </location>
</feature>
<comment type="subcellular location">
    <subcellularLocation>
        <location evidence="1">Cell membrane</location>
        <topology evidence="1">Multi-pass membrane protein</topology>
    </subcellularLocation>
</comment>
<feature type="domain" description="MacB-like periplasmic core" evidence="9">
    <location>
        <begin position="439"/>
        <end position="634"/>
    </location>
</feature>
<dbReference type="InterPro" id="IPR051447">
    <property type="entry name" value="Lipoprotein-release_system"/>
</dbReference>
<proteinExistence type="inferred from homology"/>
<keyword evidence="11" id="KW-1185">Reference proteome</keyword>
<feature type="transmembrane region" description="Helical" evidence="7">
    <location>
        <begin position="660"/>
        <end position="680"/>
    </location>
</feature>
<dbReference type="InterPro" id="IPR003838">
    <property type="entry name" value="ABC3_permease_C"/>
</dbReference>
<dbReference type="PANTHER" id="PTHR30489:SF0">
    <property type="entry name" value="LIPOPROTEIN-RELEASING SYSTEM TRANSMEMBRANE PROTEIN LOLE"/>
    <property type="match status" value="1"/>
</dbReference>
<dbReference type="EMBL" id="FQVA01000001">
    <property type="protein sequence ID" value="SHE57536.1"/>
    <property type="molecule type" value="Genomic_DNA"/>
</dbReference>
<protein>
    <submittedName>
        <fullName evidence="10">Putative ABC transport system permease protein</fullName>
    </submittedName>
</protein>
<feature type="transmembrane region" description="Helical" evidence="7">
    <location>
        <begin position="757"/>
        <end position="775"/>
    </location>
</feature>
<evidence type="ECO:0000256" key="6">
    <source>
        <dbReference type="ARBA" id="ARBA00023136"/>
    </source>
</evidence>
<sequence>MLIELLRPLDRKLIRDLWAIKGQALAIAVVIGCGVGMYIMSKGMLISLAETRAAYYERYRFADVWAPVKRAPDALLQQINDLPDVRRAETRIRAGVILDVEGAAAPITGEIQSLARIAGPHINDIVLRRGRYPDPIHEEEVLALDAFAEAHRLEPGAHLYAILNGTKKKLTVTGIVQSPEYVYAISPGEIVPDKKRFGVLWMNREALANAFDLDGAFNEAVILTSAGSSEDALLERLDRLLKRYGATGAYGRSQQISDQFLTNEIQQLETMGRLLPPIFLLVATFLLNVVVGRLIDTEREQIGLLKAFGYCDRAVALHYLKMIGAITLIGILIGVILGLWLGHGLARMYQDYFRFPFLLFRAPADVYLLSIGFSLVVAAVGTSSSVLKVLRLEPAVAMVPPPPPDYSRSARWLEKLARWIDQPSRMILRHLYRWPKRAAMTSIGIAMSMGLLIGSSFSLDAMIYMVDISFNVIDRQDVTVNFVEPRNVRAVQDVLHAPGVLAAEPFRAVPVVLRNGQRSRREAIIGLTPSADLGRLVDTDLHPVPLPRHGLVLSDKLAELLAIGAGESLRVEVRTGRRPELEITVAGIVKTFMGTQAYMDLESLNRLLKEDIAISGAYLLVDPDQTDALYAELKSTPVVAGVSLQEQAQNAFYETLQESLGTFVFFNTLFAGLIAVGVVYNSARISLSERARELASLRVLGLTRGEVSYILLGELALLTLAALPLGALLGYLLAWTLVQSFNTELFRIPLLVSSSTYGYAVLVVVVAALASGLLVRRRINQLDLIAVLKTRE</sequence>
<dbReference type="Proteomes" id="UP000184170">
    <property type="component" value="Unassembled WGS sequence"/>
</dbReference>
<accession>A0A1M4ULF1</accession>
<feature type="transmembrane region" description="Helical" evidence="7">
    <location>
        <begin position="323"/>
        <end position="346"/>
    </location>
</feature>
<evidence type="ECO:0000256" key="3">
    <source>
        <dbReference type="ARBA" id="ARBA00022475"/>
    </source>
</evidence>
<dbReference type="Pfam" id="PF12704">
    <property type="entry name" value="MacB_PCD"/>
    <property type="match status" value="1"/>
</dbReference>
<feature type="transmembrane region" description="Helical" evidence="7">
    <location>
        <begin position="366"/>
        <end position="390"/>
    </location>
</feature>
<organism evidence="10 11">
    <name type="scientific">Microbulbifer donghaiensis</name>
    <dbReference type="NCBI Taxonomy" id="494016"/>
    <lineage>
        <taxon>Bacteria</taxon>
        <taxon>Pseudomonadati</taxon>
        <taxon>Pseudomonadota</taxon>
        <taxon>Gammaproteobacteria</taxon>
        <taxon>Cellvibrionales</taxon>
        <taxon>Microbulbiferaceae</taxon>
        <taxon>Microbulbifer</taxon>
    </lineage>
</organism>
<dbReference type="RefSeq" id="WP_073270567.1">
    <property type="nucleotide sequence ID" value="NZ_FQVA01000001.1"/>
</dbReference>
<feature type="transmembrane region" description="Helical" evidence="7">
    <location>
        <begin position="20"/>
        <end position="40"/>
    </location>
</feature>